<dbReference type="Proteomes" id="UP000452321">
    <property type="component" value="Unassembled WGS sequence"/>
</dbReference>
<proteinExistence type="predicted"/>
<protein>
    <submittedName>
        <fullName evidence="1">DUF1641 domain-containing protein</fullName>
    </submittedName>
</protein>
<dbReference type="EMBL" id="WMEO01000014">
    <property type="protein sequence ID" value="MYL16917.1"/>
    <property type="molecule type" value="Genomic_DNA"/>
</dbReference>
<dbReference type="InterPro" id="IPR012440">
    <property type="entry name" value="DUF1641"/>
</dbReference>
<sequence>MSETEASEPTDLEAAIAENPEAVAAFVERLDAVNELLDVLSLGEGALSDEMVRELSATGSTLAESADGLATDETVALAAAVGENGDELRAALDTLVTLQRSGTLDELAEIAEVGSLATAALDDEMVASLAGTGAALGEVAQTAADDDTRDGVETLLKGVGEAEREPPERVGAVGLLRGVRDPEVQYGLGYLLAVASAIGRERTAAESE</sequence>
<dbReference type="RefSeq" id="WP_004598686.1">
    <property type="nucleotide sequence ID" value="NZ_JAWMCG010000004.1"/>
</dbReference>
<dbReference type="EMBL" id="WMFC01000010">
    <property type="protein sequence ID" value="MYL67968.1"/>
    <property type="molecule type" value="Genomic_DNA"/>
</dbReference>
<dbReference type="AlphaFoldDB" id="A0A6B1ICL2"/>
<dbReference type="PANTHER" id="PTHR39180:SF2">
    <property type="entry name" value="DUF1641 DOMAIN-CONTAINING PROTEIN"/>
    <property type="match status" value="1"/>
</dbReference>
<reference evidence="3 4" key="1">
    <citation type="submission" date="2019-11" db="EMBL/GenBank/DDBJ databases">
        <title>Genome sequences of 17 halophilic strains isolated from different environments.</title>
        <authorList>
            <person name="Furrow R.E."/>
        </authorList>
    </citation>
    <scope>NUCLEOTIDE SEQUENCE [LARGE SCALE GENOMIC DNA]</scope>
    <source>
        <strain evidence="2 3">22502_06_Cabo</strain>
        <strain evidence="1 4">22517_05_Cabo</strain>
    </source>
</reference>
<evidence type="ECO:0000313" key="4">
    <source>
        <dbReference type="Proteomes" id="UP000460194"/>
    </source>
</evidence>
<dbReference type="Pfam" id="PF07849">
    <property type="entry name" value="DUF1641"/>
    <property type="match status" value="1"/>
</dbReference>
<evidence type="ECO:0000313" key="1">
    <source>
        <dbReference type="EMBL" id="MYL16917.1"/>
    </source>
</evidence>
<organism evidence="1 4">
    <name type="scientific">Halorubrum distributum</name>
    <dbReference type="NCBI Taxonomy" id="29283"/>
    <lineage>
        <taxon>Archaea</taxon>
        <taxon>Methanobacteriati</taxon>
        <taxon>Methanobacteriota</taxon>
        <taxon>Stenosarchaea group</taxon>
        <taxon>Halobacteria</taxon>
        <taxon>Halobacteriales</taxon>
        <taxon>Haloferacaceae</taxon>
        <taxon>Halorubrum</taxon>
        <taxon>Halorubrum distributum group</taxon>
    </lineage>
</organism>
<name>A0A6B1ICL2_9EURY</name>
<gene>
    <name evidence="2" type="ORF">GLW30_09510</name>
    <name evidence="1" type="ORF">GLW36_09725</name>
</gene>
<accession>A0A6B1ICL2</accession>
<evidence type="ECO:0000313" key="2">
    <source>
        <dbReference type="EMBL" id="MYL67968.1"/>
    </source>
</evidence>
<evidence type="ECO:0000313" key="3">
    <source>
        <dbReference type="Proteomes" id="UP000452321"/>
    </source>
</evidence>
<dbReference type="Proteomes" id="UP000460194">
    <property type="component" value="Unassembled WGS sequence"/>
</dbReference>
<dbReference type="PANTHER" id="PTHR39180">
    <property type="match status" value="1"/>
</dbReference>
<comment type="caution">
    <text evidence="1">The sequence shown here is derived from an EMBL/GenBank/DDBJ whole genome shotgun (WGS) entry which is preliminary data.</text>
</comment>